<organism evidence="1 2">
    <name type="scientific">Vaccinium darrowii</name>
    <dbReference type="NCBI Taxonomy" id="229202"/>
    <lineage>
        <taxon>Eukaryota</taxon>
        <taxon>Viridiplantae</taxon>
        <taxon>Streptophyta</taxon>
        <taxon>Embryophyta</taxon>
        <taxon>Tracheophyta</taxon>
        <taxon>Spermatophyta</taxon>
        <taxon>Magnoliopsida</taxon>
        <taxon>eudicotyledons</taxon>
        <taxon>Gunneridae</taxon>
        <taxon>Pentapetalae</taxon>
        <taxon>asterids</taxon>
        <taxon>Ericales</taxon>
        <taxon>Ericaceae</taxon>
        <taxon>Vaccinioideae</taxon>
        <taxon>Vaccinieae</taxon>
        <taxon>Vaccinium</taxon>
    </lineage>
</organism>
<gene>
    <name evidence="1" type="ORF">Vadar_026730</name>
</gene>
<keyword evidence="2" id="KW-1185">Reference proteome</keyword>
<name>A0ACB7ZN23_9ERIC</name>
<comment type="caution">
    <text evidence="1">The sequence shown here is derived from an EMBL/GenBank/DDBJ whole genome shotgun (WGS) entry which is preliminary data.</text>
</comment>
<accession>A0ACB7ZN23</accession>
<protein>
    <submittedName>
        <fullName evidence="1">Uncharacterized protein</fullName>
    </submittedName>
</protein>
<evidence type="ECO:0000313" key="2">
    <source>
        <dbReference type="Proteomes" id="UP000828048"/>
    </source>
</evidence>
<sequence length="262" mass="29501">MEISDQNLSEPLLTEEPEKPRSRIGHASFLNKLTFSWVNPLLQLGYSKVLALEDIPSWVLEDESVLAHENFTHAWGSIQRDKSSNKMGHFVFWALFKVHMKEMVFAGICAFLRMLSVVVAPLLLYAFVNYSDQDTESAAQGLFLVGCLIVVKVVGSLSQRHFFFTTRRAGMRMRLALMVAVYQKQLNLSSLGRRRHSTGEVVNYIAVDSYRMGEFPMWFHLGWTFSLQLVLAIIVLFGIVGVGALPGLVPFLICGLLNVPFA</sequence>
<proteinExistence type="predicted"/>
<dbReference type="Proteomes" id="UP000828048">
    <property type="component" value="Chromosome 9"/>
</dbReference>
<evidence type="ECO:0000313" key="1">
    <source>
        <dbReference type="EMBL" id="KAH7866921.1"/>
    </source>
</evidence>
<reference evidence="1 2" key="1">
    <citation type="journal article" date="2021" name="Hortic Res">
        <title>High-quality reference genome and annotation aids understanding of berry development for evergreen blueberry (Vaccinium darrowii).</title>
        <authorList>
            <person name="Yu J."/>
            <person name="Hulse-Kemp A.M."/>
            <person name="Babiker E."/>
            <person name="Staton M."/>
        </authorList>
    </citation>
    <scope>NUCLEOTIDE SEQUENCE [LARGE SCALE GENOMIC DNA]</scope>
    <source>
        <strain evidence="2">cv. NJ 8807/NJ 8810</strain>
        <tissue evidence="1">Young leaf</tissue>
    </source>
</reference>
<dbReference type="EMBL" id="CM037159">
    <property type="protein sequence ID" value="KAH7866921.1"/>
    <property type="molecule type" value="Genomic_DNA"/>
</dbReference>